<dbReference type="WBParaSite" id="RSKR_0000784800.1">
    <property type="protein sequence ID" value="RSKR_0000784800.1"/>
    <property type="gene ID" value="RSKR_0000784800"/>
</dbReference>
<name>A0AC35U608_9BILA</name>
<proteinExistence type="predicted"/>
<protein>
    <submittedName>
        <fullName evidence="2">Phospholipase</fullName>
    </submittedName>
</protein>
<dbReference type="Proteomes" id="UP000095286">
    <property type="component" value="Unplaced"/>
</dbReference>
<accession>A0AC35U608</accession>
<evidence type="ECO:0000313" key="2">
    <source>
        <dbReference type="WBParaSite" id="RSKR_0000784800.1"/>
    </source>
</evidence>
<sequence length="1254" mass="144147">MFQVTPNFTFALMVGDEVGGVLAEDSLFELCDCLLDCESSILKQRNLKGYIPYASIYDELEEVRKRGYFIPGRPVTARIVSAIRDEESHVHVLNAFLYTIELTHGKYVWRVTKRFTEFLNLHRRLITHRAAERLKAPVWRSSAKFEDVLKIVAANNYHHSDCPLYKLFNEQQSKVQTLNYSKDDGMGLDAIKVIETPVEEVPHTPGDESVRAANHLMKENYALPKIPKVPEFALSGESIEERKEQLEKWLQAVLATPINRNYHETAEFLEISRYSFINQLEKYREGPMKKRPGGARVFLGWKQCCVRYFLKWSNRWLIMKDTYLCYMHPSDSNIRLVLLFDDEFAVNSSDLEITFKVRDLVLSNKEHVLHMKCKTIDEVGYWNEQIKHVLEGPGKIWLEKHPYGSSFPVRKDCYSKWFVDAKEYWEYAADMIELAQEEVFIADWWLCPHVYMKRPMTEGDKWRLDVLLNRKASQGVKIFILVYKEMEMALNLNSLWMKKHMQGLHPNIMVMRHPDHYPSTGTFFWAHHEKLLIIDQIIAFVGGLDLCYGRWDDNEHRLTDLGSIQKPTTSNNTNTEFNLMSGMRQVAGLSASLCPSGMVCTKEEDTSWEEAVADSEANVTEVKDNNIINSASFKGNQKPISKIGSLVNKLKSSSFKSNSQAKPVVNKSVAVTMKDAGGSQTLNVPVRDSTGSQYDVEVILEPNHNRMSRSRSRSRSKSPGGYESGVDMTPDGNTKDFIIDEKGEKKKVWGRARQTLKDTTRAKVGKIVSHWGTKNMKSKWKDVLNDDSAMGQYEMNWLKLTRNNEDIKKENGLVGGGKMWLGKDYVNYLKRDFIDVDQPFSDFVDRTKVHRMPWHDIHSVTFGTAARDVARHFIQRWNATKTEKLKSANKYPYLIPKSYESVRIPRIFFGISVPTTVQVIRSVSNWSALVNRTEDSIQQAYLSLIDKSQHYIYIENQFFVSMVDSPDVLNLICEALVKRIVRADKNKETFRLYILIPLLPGFEGELSSQAATTSLHTVLHWTLVSIDNSPHSLYANIRKEGVDPDKYISFCSLRTHSVLWGKMVTELVYIHCKLMIVDDNQVIIGSANINDRSQVGNRDSEVCLLFTDNEYENSKMNGSSYKAGKFAKSLRLQLMKEHLGMLEESTSKTKNVYDLNDPSSDTFFNLWNSIARTNTNVFEKVFRCFPTDKVETLEELDKWNLQMPLSELDPKEAHESLKTISGQLVEFPRKFLIRQNLQPALTSKEGLVPSSVFT</sequence>
<reference evidence="2" key="1">
    <citation type="submission" date="2016-11" db="UniProtKB">
        <authorList>
            <consortium name="WormBaseParasite"/>
        </authorList>
    </citation>
    <scope>IDENTIFICATION</scope>
    <source>
        <strain evidence="2">KR3021</strain>
    </source>
</reference>
<evidence type="ECO:0000313" key="1">
    <source>
        <dbReference type="Proteomes" id="UP000095286"/>
    </source>
</evidence>
<organism evidence="1 2">
    <name type="scientific">Rhabditophanes sp. KR3021</name>
    <dbReference type="NCBI Taxonomy" id="114890"/>
    <lineage>
        <taxon>Eukaryota</taxon>
        <taxon>Metazoa</taxon>
        <taxon>Ecdysozoa</taxon>
        <taxon>Nematoda</taxon>
        <taxon>Chromadorea</taxon>
        <taxon>Rhabditida</taxon>
        <taxon>Tylenchina</taxon>
        <taxon>Panagrolaimomorpha</taxon>
        <taxon>Strongyloidoidea</taxon>
        <taxon>Alloionematidae</taxon>
        <taxon>Rhabditophanes</taxon>
    </lineage>
</organism>